<comment type="caution">
    <text evidence="2">The sequence shown here is derived from an EMBL/GenBank/DDBJ whole genome shotgun (WGS) entry which is preliminary data.</text>
</comment>
<organism evidence="2">
    <name type="scientific">marine sediment metagenome</name>
    <dbReference type="NCBI Taxonomy" id="412755"/>
    <lineage>
        <taxon>unclassified sequences</taxon>
        <taxon>metagenomes</taxon>
        <taxon>ecological metagenomes</taxon>
    </lineage>
</organism>
<feature type="non-terminal residue" evidence="2">
    <location>
        <position position="241"/>
    </location>
</feature>
<name>X0X3T2_9ZZZZ</name>
<feature type="compositionally biased region" description="Low complexity" evidence="1">
    <location>
        <begin position="112"/>
        <end position="128"/>
    </location>
</feature>
<feature type="non-terminal residue" evidence="2">
    <location>
        <position position="1"/>
    </location>
</feature>
<evidence type="ECO:0000313" key="2">
    <source>
        <dbReference type="EMBL" id="GAG31308.1"/>
    </source>
</evidence>
<dbReference type="EMBL" id="BARS01049286">
    <property type="protein sequence ID" value="GAG31308.1"/>
    <property type="molecule type" value="Genomic_DNA"/>
</dbReference>
<proteinExistence type="predicted"/>
<sequence length="241" mass="25149">ENFPMDSAASKRLQEWAKEGRTVYNDYIKSYTTSYDPATAMVAGGVGEPPPWITDAKHRTRFMLAYTGAMDAAINKYKTDPSQIVDPAHILASVQAEYMAELYPDEANTFSPGAEAPPAGAIPTEAEGAGSGGAATDPAKPGAIPDPAATATLAGAPEPGQGASPEEILAWVRANPKDKLPFSDVDLSGIDAAVVQGAKNTVSRLQDTGVFSQAASDAADELGLTGGEKQEFMGAFVRNKQ</sequence>
<evidence type="ECO:0000256" key="1">
    <source>
        <dbReference type="SAM" id="MobiDB-lite"/>
    </source>
</evidence>
<protein>
    <submittedName>
        <fullName evidence="2">Uncharacterized protein</fullName>
    </submittedName>
</protein>
<reference evidence="2" key="1">
    <citation type="journal article" date="2014" name="Front. Microbiol.">
        <title>High frequency of phylogenetically diverse reductive dehalogenase-homologous genes in deep subseafloor sedimentary metagenomes.</title>
        <authorList>
            <person name="Kawai M."/>
            <person name="Futagami T."/>
            <person name="Toyoda A."/>
            <person name="Takaki Y."/>
            <person name="Nishi S."/>
            <person name="Hori S."/>
            <person name="Arai W."/>
            <person name="Tsubouchi T."/>
            <person name="Morono Y."/>
            <person name="Uchiyama I."/>
            <person name="Ito T."/>
            <person name="Fujiyama A."/>
            <person name="Inagaki F."/>
            <person name="Takami H."/>
        </authorList>
    </citation>
    <scope>NUCLEOTIDE SEQUENCE</scope>
    <source>
        <strain evidence="2">Expedition CK06-06</strain>
    </source>
</reference>
<accession>X0X3T2</accession>
<dbReference type="AlphaFoldDB" id="X0X3T2"/>
<gene>
    <name evidence="2" type="ORF">S01H1_73744</name>
</gene>
<feature type="region of interest" description="Disordered" evidence="1">
    <location>
        <begin position="109"/>
        <end position="148"/>
    </location>
</feature>